<feature type="domain" description="Nitroreductase" evidence="3">
    <location>
        <begin position="11"/>
        <end position="156"/>
    </location>
</feature>
<dbReference type="AlphaFoldDB" id="A0A133PR14"/>
<name>A0A133PR14_9FIRM</name>
<dbReference type="InterPro" id="IPR029479">
    <property type="entry name" value="Nitroreductase"/>
</dbReference>
<organism evidence="4">
    <name type="scientific">Peptoniphilus harei</name>
    <dbReference type="NCBI Taxonomy" id="54005"/>
    <lineage>
        <taxon>Bacteria</taxon>
        <taxon>Bacillati</taxon>
        <taxon>Bacillota</taxon>
        <taxon>Tissierellia</taxon>
        <taxon>Tissierellales</taxon>
        <taxon>Peptoniphilaceae</taxon>
        <taxon>Peptoniphilus</taxon>
    </lineage>
</organism>
<dbReference type="Pfam" id="PF00881">
    <property type="entry name" value="Nitroreductase"/>
    <property type="match status" value="1"/>
</dbReference>
<gene>
    <name evidence="4" type="ORF">HMPREF3229_00671</name>
</gene>
<dbReference type="EMBL" id="LRQE01000021">
    <property type="protein sequence ID" value="KXA31071.1"/>
    <property type="molecule type" value="Genomic_DNA"/>
</dbReference>
<dbReference type="InterPro" id="IPR000415">
    <property type="entry name" value="Nitroreductase-like"/>
</dbReference>
<dbReference type="RefSeq" id="WP_060799893.1">
    <property type="nucleotide sequence ID" value="NZ_JASORO010000001.1"/>
</dbReference>
<reference evidence="4 5" key="1">
    <citation type="submission" date="2016-01" db="EMBL/GenBank/DDBJ databases">
        <authorList>
            <person name="Oliw E.H."/>
        </authorList>
    </citation>
    <scope>NUCLEOTIDE SEQUENCE [LARGE SCALE GENOMIC DNA]</scope>
    <source>
        <strain evidence="4 5">CMW7756A</strain>
    </source>
</reference>
<evidence type="ECO:0000313" key="5">
    <source>
        <dbReference type="Proteomes" id="UP000070174"/>
    </source>
</evidence>
<evidence type="ECO:0000259" key="3">
    <source>
        <dbReference type="Pfam" id="PF00881"/>
    </source>
</evidence>
<comment type="similarity">
    <text evidence="1">Belongs to the nitroreductase family.</text>
</comment>
<evidence type="ECO:0000256" key="2">
    <source>
        <dbReference type="ARBA" id="ARBA00023002"/>
    </source>
</evidence>
<evidence type="ECO:0000313" key="4">
    <source>
        <dbReference type="EMBL" id="KXA31071.1"/>
    </source>
</evidence>
<accession>A0A133PR14</accession>
<dbReference type="GO" id="GO:0016491">
    <property type="term" value="F:oxidoreductase activity"/>
    <property type="evidence" value="ECO:0007669"/>
    <property type="project" value="UniProtKB-KW"/>
</dbReference>
<dbReference type="PATRIC" id="fig|54005.3.peg.659"/>
<dbReference type="SUPFAM" id="SSF55469">
    <property type="entry name" value="FMN-dependent nitroreductase-like"/>
    <property type="match status" value="1"/>
</dbReference>
<keyword evidence="2" id="KW-0560">Oxidoreductase</keyword>
<dbReference type="PANTHER" id="PTHR43673:SF10">
    <property type="entry name" value="NADH DEHYDROGENASE_NAD(P)H NITROREDUCTASE XCC3605-RELATED"/>
    <property type="match status" value="1"/>
</dbReference>
<protein>
    <submittedName>
        <fullName evidence="4">Nitroreductase family protein</fullName>
    </submittedName>
</protein>
<sequence>MEFKDFIDLAKVRQSCRSYDPDREVEVEKLEACLESMKLAPSACNAQPYFYYLVHGDEAKNIRDHLQLGTMNSFAKDVNAFAIVTEENYNLTAKIGSSVKDQDYKSIDIGISAAYFTAEATTLGLSTCIMGWFDEDKLKKYLGTRSRIRLVIAIGYAKDDKIRDKKRKSSDAIYKIISEDK</sequence>
<comment type="caution">
    <text evidence="4">The sequence shown here is derived from an EMBL/GenBank/DDBJ whole genome shotgun (WGS) entry which is preliminary data.</text>
</comment>
<dbReference type="Gene3D" id="3.40.109.10">
    <property type="entry name" value="NADH Oxidase"/>
    <property type="match status" value="1"/>
</dbReference>
<dbReference type="PANTHER" id="PTHR43673">
    <property type="entry name" value="NAD(P)H NITROREDUCTASE YDGI-RELATED"/>
    <property type="match status" value="1"/>
</dbReference>
<evidence type="ECO:0000256" key="1">
    <source>
        <dbReference type="ARBA" id="ARBA00007118"/>
    </source>
</evidence>
<dbReference type="Proteomes" id="UP000070174">
    <property type="component" value="Unassembled WGS sequence"/>
</dbReference>
<proteinExistence type="inferred from homology"/>